<feature type="compositionally biased region" description="Low complexity" evidence="1">
    <location>
        <begin position="123"/>
        <end position="134"/>
    </location>
</feature>
<dbReference type="Proteomes" id="UP000481339">
    <property type="component" value="Unassembled WGS sequence"/>
</dbReference>
<reference evidence="2 3" key="1">
    <citation type="submission" date="2019-09" db="EMBL/GenBank/DDBJ databases">
        <title>Phylogeny of genus Pseudoclavibacter and closely related genus.</title>
        <authorList>
            <person name="Li Y."/>
        </authorList>
    </citation>
    <scope>NUCLEOTIDE SEQUENCE [LARGE SCALE GENOMIC DNA]</scope>
    <source>
        <strain evidence="2 3">JCM 16921</strain>
    </source>
</reference>
<dbReference type="RefSeq" id="WP_158036852.1">
    <property type="nucleotide sequence ID" value="NZ_BAAAZV010000016.1"/>
</dbReference>
<dbReference type="InterPro" id="IPR052552">
    <property type="entry name" value="YeaO-like"/>
</dbReference>
<dbReference type="PANTHER" id="PTHR36849">
    <property type="entry name" value="CYTOPLASMIC PROTEIN-RELATED"/>
    <property type="match status" value="1"/>
</dbReference>
<protein>
    <submittedName>
        <fullName evidence="2">DUF488 family protein</fullName>
    </submittedName>
</protein>
<dbReference type="Pfam" id="PF22752">
    <property type="entry name" value="DUF488-N3i"/>
    <property type="match status" value="1"/>
</dbReference>
<proteinExistence type="predicted"/>
<feature type="region of interest" description="Disordered" evidence="1">
    <location>
        <begin position="123"/>
        <end position="148"/>
    </location>
</feature>
<dbReference type="EMBL" id="WBKA01000009">
    <property type="protein sequence ID" value="KAB1631103.1"/>
    <property type="molecule type" value="Genomic_DNA"/>
</dbReference>
<dbReference type="AlphaFoldDB" id="A0A7C8BMC1"/>
<keyword evidence="3" id="KW-1185">Reference proteome</keyword>
<evidence type="ECO:0000256" key="1">
    <source>
        <dbReference type="SAM" id="MobiDB-lite"/>
    </source>
</evidence>
<dbReference type="PANTHER" id="PTHR36849:SF1">
    <property type="entry name" value="CYTOPLASMIC PROTEIN"/>
    <property type="match status" value="1"/>
</dbReference>
<accession>A0A7C8BMC1</accession>
<comment type="caution">
    <text evidence="2">The sequence shown here is derived from an EMBL/GenBank/DDBJ whole genome shotgun (WGS) entry which is preliminary data.</text>
</comment>
<organism evidence="2 3">
    <name type="scientific">Pseudoclavibacter caeni</name>
    <dbReference type="NCBI Taxonomy" id="908846"/>
    <lineage>
        <taxon>Bacteria</taxon>
        <taxon>Bacillati</taxon>
        <taxon>Actinomycetota</taxon>
        <taxon>Actinomycetes</taxon>
        <taxon>Micrococcales</taxon>
        <taxon>Microbacteriaceae</taxon>
        <taxon>Pseudoclavibacter</taxon>
    </lineage>
</organism>
<evidence type="ECO:0000313" key="2">
    <source>
        <dbReference type="EMBL" id="KAB1631103.1"/>
    </source>
</evidence>
<dbReference type="OrthoDB" id="9790745at2"/>
<sequence>MTEIAIRRVYEAPGADDGYRVLVDRLWPRGMSHERAHLDAWLKQVAPSPALRTWWHHDPDTAVEFAARYRAELDENPAGTELLATVREHPRVTLVYAARDPKVNHALVLRDWLRERLADAAGTATTDTPAGDTGSVAGPADESGAAGR</sequence>
<gene>
    <name evidence="2" type="ORF">F8O02_08685</name>
</gene>
<name>A0A7C8BMC1_9MICO</name>
<evidence type="ECO:0000313" key="3">
    <source>
        <dbReference type="Proteomes" id="UP000481339"/>
    </source>
</evidence>